<organism evidence="3 4">
    <name type="scientific">Fraxinus pennsylvanica</name>
    <dbReference type="NCBI Taxonomy" id="56036"/>
    <lineage>
        <taxon>Eukaryota</taxon>
        <taxon>Viridiplantae</taxon>
        <taxon>Streptophyta</taxon>
        <taxon>Embryophyta</taxon>
        <taxon>Tracheophyta</taxon>
        <taxon>Spermatophyta</taxon>
        <taxon>Magnoliopsida</taxon>
        <taxon>eudicotyledons</taxon>
        <taxon>Gunneridae</taxon>
        <taxon>Pentapetalae</taxon>
        <taxon>asterids</taxon>
        <taxon>lamiids</taxon>
        <taxon>Lamiales</taxon>
        <taxon>Oleaceae</taxon>
        <taxon>Oleeae</taxon>
        <taxon>Fraxinus</taxon>
    </lineage>
</organism>
<keyword evidence="4" id="KW-1185">Reference proteome</keyword>
<dbReference type="AlphaFoldDB" id="A0AAD2AA94"/>
<dbReference type="PANTHER" id="PTHR33270:SF6">
    <property type="entry name" value="OS02G0448600 PROTEIN"/>
    <property type="match status" value="1"/>
</dbReference>
<sequence>MSDKNLRRIPVSRRSNTGNGVPKLSPSQSPATRRRSRAVIGGQLWRPPKDVKILQRCKSEPALPEVRTDPGGYGSRSDKSAVVEDVLHRRRTCIDIFSAPEILVPRSPHICPEGYNKDAKVVVNVTVEGSPGPVRTMLKLGSSVEETIKVAVKKYNEEGRSPHLDKAAASTFELHHSYFSLQSLSKSDVIGDVGSRDFYLRKCSSDYRADNISTSSKNTDTASTNSNNDLVVSPSFAGLIDQKMKKIIRKAQKLWKFLGCMQCTG</sequence>
<dbReference type="PANTHER" id="PTHR33270">
    <property type="entry name" value="BNAC05G50380D PROTEIN"/>
    <property type="match status" value="1"/>
</dbReference>
<evidence type="ECO:0000313" key="4">
    <source>
        <dbReference type="Proteomes" id="UP000834106"/>
    </source>
</evidence>
<name>A0AAD2AA94_9LAMI</name>
<feature type="domain" description="DUF7054" evidence="2">
    <location>
        <begin position="117"/>
        <end position="201"/>
    </location>
</feature>
<dbReference type="InterPro" id="IPR055482">
    <property type="entry name" value="DUF7054"/>
</dbReference>
<evidence type="ECO:0000313" key="3">
    <source>
        <dbReference type="EMBL" id="CAI9784484.1"/>
    </source>
</evidence>
<dbReference type="Pfam" id="PF23156">
    <property type="entry name" value="DUF7054"/>
    <property type="match status" value="1"/>
</dbReference>
<reference evidence="3" key="1">
    <citation type="submission" date="2023-05" db="EMBL/GenBank/DDBJ databases">
        <authorList>
            <person name="Huff M."/>
        </authorList>
    </citation>
    <scope>NUCLEOTIDE SEQUENCE</scope>
</reference>
<protein>
    <recommendedName>
        <fullName evidence="2">DUF7054 domain-containing protein</fullName>
    </recommendedName>
</protein>
<feature type="compositionally biased region" description="Polar residues" evidence="1">
    <location>
        <begin position="13"/>
        <end position="31"/>
    </location>
</feature>
<dbReference type="Proteomes" id="UP000834106">
    <property type="component" value="Chromosome 21"/>
</dbReference>
<accession>A0AAD2AA94</accession>
<gene>
    <name evidence="3" type="ORF">FPE_LOCUS31914</name>
</gene>
<dbReference type="EMBL" id="OU503056">
    <property type="protein sequence ID" value="CAI9784484.1"/>
    <property type="molecule type" value="Genomic_DNA"/>
</dbReference>
<evidence type="ECO:0000259" key="2">
    <source>
        <dbReference type="Pfam" id="PF23156"/>
    </source>
</evidence>
<proteinExistence type="predicted"/>
<feature type="region of interest" description="Disordered" evidence="1">
    <location>
        <begin position="1"/>
        <end position="42"/>
    </location>
</feature>
<dbReference type="InterPro" id="IPR040358">
    <property type="entry name" value="At4g22758-like"/>
</dbReference>
<evidence type="ECO:0000256" key="1">
    <source>
        <dbReference type="SAM" id="MobiDB-lite"/>
    </source>
</evidence>